<name>A0ABX0VBV0_9HYPH</name>
<feature type="compositionally biased region" description="Low complexity" evidence="1">
    <location>
        <begin position="46"/>
        <end position="55"/>
    </location>
</feature>
<reference evidence="2 3" key="1">
    <citation type="submission" date="2020-03" db="EMBL/GenBank/DDBJ databases">
        <title>The genome sequence of Microvirga sp. c23x22.</title>
        <authorList>
            <person name="Zhang X."/>
        </authorList>
    </citation>
    <scope>NUCLEOTIDE SEQUENCE [LARGE SCALE GENOMIC DNA]</scope>
    <source>
        <strain evidence="3">c23x22</strain>
    </source>
</reference>
<dbReference type="InterPro" id="IPR045372">
    <property type="entry name" value="YidB"/>
</dbReference>
<evidence type="ECO:0000256" key="1">
    <source>
        <dbReference type="SAM" id="MobiDB-lite"/>
    </source>
</evidence>
<dbReference type="Gene3D" id="1.10.10.690">
    <property type="entry name" value="YidB-like"/>
    <property type="match status" value="1"/>
</dbReference>
<dbReference type="Proteomes" id="UP000707352">
    <property type="component" value="Unassembled WGS sequence"/>
</dbReference>
<feature type="region of interest" description="Disordered" evidence="1">
    <location>
        <begin position="44"/>
        <end position="68"/>
    </location>
</feature>
<dbReference type="EMBL" id="JAATJS010000003">
    <property type="protein sequence ID" value="NIX76983.1"/>
    <property type="molecule type" value="Genomic_DNA"/>
</dbReference>
<protein>
    <submittedName>
        <fullName evidence="2">DUF937 domain-containing protein</fullName>
    </submittedName>
</protein>
<dbReference type="RefSeq" id="WP_167672881.1">
    <property type="nucleotide sequence ID" value="NZ_JAATJS010000003.1"/>
</dbReference>
<dbReference type="InterPro" id="IPR027405">
    <property type="entry name" value="YidB-like"/>
</dbReference>
<evidence type="ECO:0000313" key="3">
    <source>
        <dbReference type="Proteomes" id="UP000707352"/>
    </source>
</evidence>
<comment type="caution">
    <text evidence="2">The sequence shown here is derived from an EMBL/GenBank/DDBJ whole genome shotgun (WGS) entry which is preliminary data.</text>
</comment>
<gene>
    <name evidence="2" type="ORF">HB375_10205</name>
</gene>
<dbReference type="Pfam" id="PF20159">
    <property type="entry name" value="YidB"/>
    <property type="match status" value="1"/>
</dbReference>
<organism evidence="2 3">
    <name type="scientific">Microvirga terricola</name>
    <dbReference type="NCBI Taxonomy" id="2719797"/>
    <lineage>
        <taxon>Bacteria</taxon>
        <taxon>Pseudomonadati</taxon>
        <taxon>Pseudomonadota</taxon>
        <taxon>Alphaproteobacteria</taxon>
        <taxon>Hyphomicrobiales</taxon>
        <taxon>Methylobacteriaceae</taxon>
        <taxon>Microvirga</taxon>
    </lineage>
</organism>
<evidence type="ECO:0000313" key="2">
    <source>
        <dbReference type="EMBL" id="NIX76983.1"/>
    </source>
</evidence>
<sequence length="164" mass="16993">MGLLDQVLGGLSGSQSGGSSSMSPVIKAALLLMAAKAAQHYLSPKAAQPEAGQEPQADDSQGKITSGMLAGLPSLTGLGGLVEQFTRSGQGDAVNSWIGPGENKPISSDQLQNVLGPDVINRLQQQTGLPVDQLLNGLSQVLPQVVDKLTPQGRMPTEQEAARW</sequence>
<keyword evidence="3" id="KW-1185">Reference proteome</keyword>
<proteinExistence type="predicted"/>
<accession>A0ABX0VBV0</accession>
<dbReference type="SUPFAM" id="SSF140804">
    <property type="entry name" value="YidB-like"/>
    <property type="match status" value="1"/>
</dbReference>